<evidence type="ECO:0000256" key="2">
    <source>
        <dbReference type="ARBA" id="ARBA00023015"/>
    </source>
</evidence>
<dbReference type="GO" id="GO:0000981">
    <property type="term" value="F:DNA-binding transcription factor activity, RNA polymerase II-specific"/>
    <property type="evidence" value="ECO:0007669"/>
    <property type="project" value="InterPro"/>
</dbReference>
<dbReference type="PANTHER" id="PTHR31845">
    <property type="entry name" value="FINGER DOMAIN PROTEIN, PUTATIVE-RELATED"/>
    <property type="match status" value="1"/>
</dbReference>
<dbReference type="Gene3D" id="4.10.240.10">
    <property type="entry name" value="Zn(2)-C6 fungal-type DNA-binding domain"/>
    <property type="match status" value="1"/>
</dbReference>
<keyword evidence="4" id="KW-0804">Transcription</keyword>
<name>A0AAN6D7F8_9ASCO</name>
<evidence type="ECO:0000259" key="8">
    <source>
        <dbReference type="PROSITE" id="PS50048"/>
    </source>
</evidence>
<evidence type="ECO:0000313" key="9">
    <source>
        <dbReference type="EMBL" id="KAG7729083.1"/>
    </source>
</evidence>
<dbReference type="InterPro" id="IPR036864">
    <property type="entry name" value="Zn2-C6_fun-type_DNA-bd_sf"/>
</dbReference>
<evidence type="ECO:0000256" key="5">
    <source>
        <dbReference type="ARBA" id="ARBA00023242"/>
    </source>
</evidence>
<keyword evidence="5" id="KW-0539">Nucleus</keyword>
<protein>
    <recommendedName>
        <fullName evidence="8">Zn(2)-C6 fungal-type domain-containing protein</fullName>
    </recommendedName>
</protein>
<reference evidence="9" key="1">
    <citation type="journal article" date="2021" name="G3 (Bethesda)">
        <title>Genomic diversity, chromosomal rearrangements, and interspecies hybridization in the ogataea polymorpha species complex.</title>
        <authorList>
            <person name="Hanson S.J."/>
            <person name="Cinneide E.O."/>
            <person name="Salzberg L.I."/>
            <person name="Wolfe K.H."/>
            <person name="McGowan J."/>
            <person name="Fitzpatrick D.A."/>
            <person name="Matlin K."/>
        </authorList>
    </citation>
    <scope>NUCLEOTIDE SEQUENCE</scope>
    <source>
        <strain evidence="9">83-405-1</strain>
    </source>
</reference>
<dbReference type="PROSITE" id="PS00463">
    <property type="entry name" value="ZN2_CY6_FUNGAL_1"/>
    <property type="match status" value="1"/>
</dbReference>
<dbReference type="AlphaFoldDB" id="A0AAN6D7F8"/>
<evidence type="ECO:0000256" key="3">
    <source>
        <dbReference type="ARBA" id="ARBA00023125"/>
    </source>
</evidence>
<accession>A0AAN6D7F8</accession>
<evidence type="ECO:0000256" key="4">
    <source>
        <dbReference type="ARBA" id="ARBA00023163"/>
    </source>
</evidence>
<organism evidence="9 10">
    <name type="scientific">Ogataea haglerorum</name>
    <dbReference type="NCBI Taxonomy" id="1937702"/>
    <lineage>
        <taxon>Eukaryota</taxon>
        <taxon>Fungi</taxon>
        <taxon>Dikarya</taxon>
        <taxon>Ascomycota</taxon>
        <taxon>Saccharomycotina</taxon>
        <taxon>Pichiomycetes</taxon>
        <taxon>Pichiales</taxon>
        <taxon>Pichiaceae</taxon>
        <taxon>Ogataea</taxon>
    </lineage>
</organism>
<dbReference type="GO" id="GO:0008270">
    <property type="term" value="F:zinc ion binding"/>
    <property type="evidence" value="ECO:0007669"/>
    <property type="project" value="InterPro"/>
</dbReference>
<dbReference type="PROSITE" id="PS50048">
    <property type="entry name" value="ZN2_CY6_FUNGAL_2"/>
    <property type="match status" value="1"/>
</dbReference>
<comment type="subcellular location">
    <subcellularLocation>
        <location evidence="1">Nucleus</location>
    </subcellularLocation>
</comment>
<gene>
    <name evidence="9" type="ORF">KL933_001309</name>
</gene>
<feature type="coiled-coil region" evidence="6">
    <location>
        <begin position="103"/>
        <end position="130"/>
    </location>
</feature>
<dbReference type="CDD" id="cd00067">
    <property type="entry name" value="GAL4"/>
    <property type="match status" value="1"/>
</dbReference>
<dbReference type="InterPro" id="IPR051089">
    <property type="entry name" value="prtT"/>
</dbReference>
<dbReference type="InterPro" id="IPR001138">
    <property type="entry name" value="Zn2Cys6_DnaBD"/>
</dbReference>
<dbReference type="EMBL" id="JAHLUH010000003">
    <property type="protein sequence ID" value="KAG7729083.1"/>
    <property type="molecule type" value="Genomic_DNA"/>
</dbReference>
<keyword evidence="3" id="KW-0238">DNA-binding</keyword>
<feature type="region of interest" description="Disordered" evidence="7">
    <location>
        <begin position="147"/>
        <end position="170"/>
    </location>
</feature>
<proteinExistence type="predicted"/>
<evidence type="ECO:0000256" key="7">
    <source>
        <dbReference type="SAM" id="MobiDB-lite"/>
    </source>
</evidence>
<feature type="compositionally biased region" description="Low complexity" evidence="7">
    <location>
        <begin position="155"/>
        <end position="166"/>
    </location>
</feature>
<feature type="domain" description="Zn(2)-C6 fungal-type" evidence="8">
    <location>
        <begin position="47"/>
        <end position="82"/>
    </location>
</feature>
<evidence type="ECO:0000256" key="1">
    <source>
        <dbReference type="ARBA" id="ARBA00004123"/>
    </source>
</evidence>
<keyword evidence="2" id="KW-0805">Transcription regulation</keyword>
<keyword evidence="6" id="KW-0175">Coiled coil</keyword>
<evidence type="ECO:0000256" key="6">
    <source>
        <dbReference type="SAM" id="Coils"/>
    </source>
</evidence>
<dbReference type="SUPFAM" id="SSF57701">
    <property type="entry name" value="Zn2/Cys6 DNA-binding domain"/>
    <property type="match status" value="1"/>
</dbReference>
<dbReference type="GO" id="GO:0000976">
    <property type="term" value="F:transcription cis-regulatory region binding"/>
    <property type="evidence" value="ECO:0007669"/>
    <property type="project" value="TreeGrafter"/>
</dbReference>
<dbReference type="PANTHER" id="PTHR31845:SF10">
    <property type="entry name" value="ZN(II)2CYS6 TRANSCRIPTION FACTOR (EUROFUNG)"/>
    <property type="match status" value="1"/>
</dbReference>
<comment type="caution">
    <text evidence="9">The sequence shown here is derived from an EMBL/GenBank/DDBJ whole genome shotgun (WGS) entry which is preliminary data.</text>
</comment>
<dbReference type="SMART" id="SM00066">
    <property type="entry name" value="GAL4"/>
    <property type="match status" value="1"/>
</dbReference>
<sequence>MMSSHNTVAAESPIFSDTTKYSSDVEHGNQISTKSQSEGFGKRRSVACKACHALKVKCVPGDPKNQLGTCVRCRKANRICEFDLTQSRKKRKPSGPGGSISKVRLLESKLTELQDLLESKNKTIDQQAKTIAEQQHMMMSPAVLNDDSQHQVLHSPQSSVNPNSQSYRTTDKFETLSPAQRFEKEIKFLESVSKEQSLCSTSAIVDISEQRIRMCKEKLNYRENDIITRGLLTEEQCARLFQMFLDKILPKSPILQMPRDTTLASMRQKKPLLLLSCVYVATILDEEPCYLPFELQLRIETLVFETLIGEILLIGEKSLELLKSLLLLCIWYIPPELFQHRRYHMINCLCVSMLHDLGMTGRPYFFYSKEEGAVKKKAACAFEDPEDLESKSLLLLTYFNSVSISLFLRKRLPVQWTEYCDQYCIDLEATKEPRYIMVSIYSRLNCILEKIHYGVHSSVEQPTGIELAYGMNKYITEEIRKKLNTLKGKIIDFTKDDEQSFHSMMSYFFSVQAYLYEPALQAMFSSNMAELGSVKLPDYLAEAIECSTESCVLALKHFLHLKEESITVEPFFHSSRIIFTAGMLLRIRYLSISIPVLSQYGCMTEDTMNVVKSLASLVYRTSLKYPRNHYLNKMRLVLSLFTQTFLSQCQSAYKTLLHNRLPSELGQKSGVKSTQHAFVSPFTNSHYPPDNSPNVPHEMSYISTATLPKEKVNTYNQNGNSGASLEYAPDGTAASLAGTTTQLTNSQFRQNLPSPVIGSQEVLSPHIQPALNYSTSEDSMAENLEYQYWALNDEFWSTLFVNIDGRSNEQDLNNFYMNESLNKL</sequence>
<dbReference type="GO" id="GO:0005634">
    <property type="term" value="C:nucleus"/>
    <property type="evidence" value="ECO:0007669"/>
    <property type="project" value="UniProtKB-SubCell"/>
</dbReference>
<evidence type="ECO:0000313" key="10">
    <source>
        <dbReference type="Proteomes" id="UP000738402"/>
    </source>
</evidence>
<dbReference type="Proteomes" id="UP000738402">
    <property type="component" value="Unassembled WGS sequence"/>
</dbReference>